<reference evidence="3" key="1">
    <citation type="submission" date="2021-04" db="EMBL/GenBank/DDBJ databases">
        <title>Biosynthetic gene clusters of Dactylosporangioum roseum.</title>
        <authorList>
            <person name="Hartkoorn R.C."/>
            <person name="Beaudoing E."/>
            <person name="Hot D."/>
            <person name="Moureu S."/>
        </authorList>
    </citation>
    <scope>NUCLEOTIDE SEQUENCE</scope>
    <source>
        <strain evidence="3">NRRL B-16295</strain>
    </source>
</reference>
<evidence type="ECO:0000256" key="2">
    <source>
        <dbReference type="SAM" id="Phobius"/>
    </source>
</evidence>
<dbReference type="Proteomes" id="UP001058271">
    <property type="component" value="Chromosome"/>
</dbReference>
<protein>
    <submittedName>
        <fullName evidence="3">Uncharacterized protein</fullName>
    </submittedName>
</protein>
<dbReference type="EMBL" id="CP073721">
    <property type="protein sequence ID" value="UWZ36832.1"/>
    <property type="molecule type" value="Genomic_DNA"/>
</dbReference>
<organism evidence="3 4">
    <name type="scientific">Dactylosporangium roseum</name>
    <dbReference type="NCBI Taxonomy" id="47989"/>
    <lineage>
        <taxon>Bacteria</taxon>
        <taxon>Bacillati</taxon>
        <taxon>Actinomycetota</taxon>
        <taxon>Actinomycetes</taxon>
        <taxon>Micromonosporales</taxon>
        <taxon>Micromonosporaceae</taxon>
        <taxon>Dactylosporangium</taxon>
    </lineage>
</organism>
<feature type="transmembrane region" description="Helical" evidence="2">
    <location>
        <begin position="16"/>
        <end position="36"/>
    </location>
</feature>
<evidence type="ECO:0000313" key="4">
    <source>
        <dbReference type="Proteomes" id="UP001058271"/>
    </source>
</evidence>
<proteinExistence type="predicted"/>
<keyword evidence="2" id="KW-0812">Transmembrane</keyword>
<keyword evidence="4" id="KW-1185">Reference proteome</keyword>
<sequence length="89" mass="9516">MYGWIWRHIPFKQWQLKALVSVVLAGAVGALLWYQVFPAVEPLLPFDDVQVETTDPGGDPLPPQPTGAPLSPAATGSAPTRSAPQVLPS</sequence>
<feature type="compositionally biased region" description="Polar residues" evidence="1">
    <location>
        <begin position="77"/>
        <end position="89"/>
    </location>
</feature>
<feature type="region of interest" description="Disordered" evidence="1">
    <location>
        <begin position="49"/>
        <end position="89"/>
    </location>
</feature>
<gene>
    <name evidence="3" type="ORF">Drose_00300</name>
</gene>
<evidence type="ECO:0000256" key="1">
    <source>
        <dbReference type="SAM" id="MobiDB-lite"/>
    </source>
</evidence>
<name>A0ABY5Z5S4_9ACTN</name>
<keyword evidence="2" id="KW-1133">Transmembrane helix</keyword>
<evidence type="ECO:0000313" key="3">
    <source>
        <dbReference type="EMBL" id="UWZ36832.1"/>
    </source>
</evidence>
<keyword evidence="2" id="KW-0472">Membrane</keyword>
<accession>A0ABY5Z5S4</accession>
<dbReference type="RefSeq" id="WP_260726177.1">
    <property type="nucleotide sequence ID" value="NZ_BAAABS010000053.1"/>
</dbReference>